<proteinExistence type="inferred from homology"/>
<feature type="non-terminal residue" evidence="2">
    <location>
        <position position="1"/>
    </location>
</feature>
<dbReference type="InterPro" id="IPR001602">
    <property type="entry name" value="UPF0047_YjbQ-like"/>
</dbReference>
<name>X1GNQ2_9ZZZZ</name>
<dbReference type="AlphaFoldDB" id="X1GNQ2"/>
<evidence type="ECO:0000313" key="2">
    <source>
        <dbReference type="EMBL" id="GAH46460.1"/>
    </source>
</evidence>
<evidence type="ECO:0000256" key="1">
    <source>
        <dbReference type="ARBA" id="ARBA00005534"/>
    </source>
</evidence>
<evidence type="ECO:0008006" key="3">
    <source>
        <dbReference type="Google" id="ProtNLM"/>
    </source>
</evidence>
<dbReference type="InterPro" id="IPR035917">
    <property type="entry name" value="YjbQ-like_sf"/>
</dbReference>
<dbReference type="Pfam" id="PF01894">
    <property type="entry name" value="YjbQ"/>
    <property type="match status" value="1"/>
</dbReference>
<dbReference type="Gene3D" id="2.60.120.460">
    <property type="entry name" value="YjbQ-like"/>
    <property type="match status" value="1"/>
</dbReference>
<comment type="similarity">
    <text evidence="1">Belongs to the UPF0047 family.</text>
</comment>
<gene>
    <name evidence="2" type="ORF">S03H2_14974</name>
</gene>
<dbReference type="PANTHER" id="PTHR30615">
    <property type="entry name" value="UNCHARACTERIZED PROTEIN YJBQ-RELATED"/>
    <property type="match status" value="1"/>
</dbReference>
<dbReference type="PANTHER" id="PTHR30615:SF8">
    <property type="entry name" value="UPF0047 PROTEIN C4A8.02C"/>
    <property type="match status" value="1"/>
</dbReference>
<reference evidence="2" key="1">
    <citation type="journal article" date="2014" name="Front. Microbiol.">
        <title>High frequency of phylogenetically diverse reductive dehalogenase-homologous genes in deep subseafloor sedimentary metagenomes.</title>
        <authorList>
            <person name="Kawai M."/>
            <person name="Futagami T."/>
            <person name="Toyoda A."/>
            <person name="Takaki Y."/>
            <person name="Nishi S."/>
            <person name="Hori S."/>
            <person name="Arai W."/>
            <person name="Tsubouchi T."/>
            <person name="Morono Y."/>
            <person name="Uchiyama I."/>
            <person name="Ito T."/>
            <person name="Fujiyama A."/>
            <person name="Inagaki F."/>
            <person name="Takami H."/>
        </authorList>
    </citation>
    <scope>NUCLEOTIDE SEQUENCE</scope>
    <source>
        <strain evidence="2">Expedition CK06-06</strain>
    </source>
</reference>
<dbReference type="EMBL" id="BARU01007601">
    <property type="protein sequence ID" value="GAH46460.1"/>
    <property type="molecule type" value="Genomic_DNA"/>
</dbReference>
<accession>X1GNQ2</accession>
<sequence length="85" mass="9633">DEAIESEPGLVKDLKEIIEKVIPRGRSYRHPVNPFSHIGSALFGTSFSCPFNDKKLLLGTWQQIVLIDFDNRPRSREVIAQIIGQ</sequence>
<comment type="caution">
    <text evidence="2">The sequence shown here is derived from an EMBL/GenBank/DDBJ whole genome shotgun (WGS) entry which is preliminary data.</text>
</comment>
<dbReference type="SUPFAM" id="SSF111038">
    <property type="entry name" value="YjbQ-like"/>
    <property type="match status" value="1"/>
</dbReference>
<organism evidence="2">
    <name type="scientific">marine sediment metagenome</name>
    <dbReference type="NCBI Taxonomy" id="412755"/>
    <lineage>
        <taxon>unclassified sequences</taxon>
        <taxon>metagenomes</taxon>
        <taxon>ecological metagenomes</taxon>
    </lineage>
</organism>
<protein>
    <recommendedName>
        <fullName evidence="3">Secondary thiamine-phosphate synthase enzyme</fullName>
    </recommendedName>
</protein>